<keyword evidence="1" id="KW-0472">Membrane</keyword>
<evidence type="ECO:0000313" key="3">
    <source>
        <dbReference type="Proteomes" id="UP001153712"/>
    </source>
</evidence>
<dbReference type="AlphaFoldDB" id="A0A9P0DKJ6"/>
<keyword evidence="1" id="KW-1133">Transmembrane helix</keyword>
<dbReference type="PANTHER" id="PTHR47113">
    <property type="entry name" value="LD09343P"/>
    <property type="match status" value="1"/>
</dbReference>
<dbReference type="InterPro" id="IPR053317">
    <property type="entry name" value="Tubulin_polyglutamylase"/>
</dbReference>
<evidence type="ECO:0000313" key="2">
    <source>
        <dbReference type="EMBL" id="CAH1167338.1"/>
    </source>
</evidence>
<organism evidence="2 3">
    <name type="scientific">Phyllotreta striolata</name>
    <name type="common">Striped flea beetle</name>
    <name type="synonym">Crioceris striolata</name>
    <dbReference type="NCBI Taxonomy" id="444603"/>
    <lineage>
        <taxon>Eukaryota</taxon>
        <taxon>Metazoa</taxon>
        <taxon>Ecdysozoa</taxon>
        <taxon>Arthropoda</taxon>
        <taxon>Hexapoda</taxon>
        <taxon>Insecta</taxon>
        <taxon>Pterygota</taxon>
        <taxon>Neoptera</taxon>
        <taxon>Endopterygota</taxon>
        <taxon>Coleoptera</taxon>
        <taxon>Polyphaga</taxon>
        <taxon>Cucujiformia</taxon>
        <taxon>Chrysomeloidea</taxon>
        <taxon>Chrysomelidae</taxon>
        <taxon>Galerucinae</taxon>
        <taxon>Alticini</taxon>
        <taxon>Phyllotreta</taxon>
    </lineage>
</organism>
<dbReference type="Pfam" id="PF03133">
    <property type="entry name" value="TTL"/>
    <property type="match status" value="1"/>
</dbReference>
<proteinExistence type="predicted"/>
<dbReference type="Proteomes" id="UP001153712">
    <property type="component" value="Chromosome 15"/>
</dbReference>
<name>A0A9P0DKJ6_PHYSR</name>
<dbReference type="EMBL" id="OU900108">
    <property type="protein sequence ID" value="CAH1167338.1"/>
    <property type="molecule type" value="Genomic_DNA"/>
</dbReference>
<dbReference type="PROSITE" id="PS51221">
    <property type="entry name" value="TTL"/>
    <property type="match status" value="1"/>
</dbReference>
<protein>
    <submittedName>
        <fullName evidence="2">Uncharacterized protein</fullName>
    </submittedName>
</protein>
<keyword evidence="3" id="KW-1185">Reference proteome</keyword>
<dbReference type="PANTHER" id="PTHR47113:SF1">
    <property type="entry name" value="LD09343P"/>
    <property type="match status" value="1"/>
</dbReference>
<feature type="transmembrane region" description="Helical" evidence="1">
    <location>
        <begin position="41"/>
        <end position="61"/>
    </location>
</feature>
<sequence length="528" mass="60419">MTKNETDLIEDEQREILHETAPRPRHHPAPVKPHPSAVEKYFFLATFVAAVSAITVLVIAADECRQCFQKAAEDEPAPATSSGPRKSFRAYGRTPDVAHLREVFAVLERLGYRRSGDNGSDWDLLWAHDYPFSRLYDELADLKDHQRVNHFPGCGHITNKVSLATSGLPFIPPAFKLPVDKEKLLGYAKRHPNVTFVQKNNDHRHVTIKNPSEINLDEEGTFLQEYVDKPLLVNGHRFDIGIYAVITSVEPLRLYIYNGEGLLRFCPVKYHPFDPKIVDKYVVGDDYLPVWEVPAFDYYYNTLGLGMRDTLDAYLRSQSRDPAVIWQQTEEAIRGVVLAKESQIVEALKRFKSKRNFFELVRFDFVIDENLKVYLLEANMSPNLSSAHFRPNKLLYQQVLYNVLGLVGIGENIYRNSLAVRSKSEEDMIASDKTIAVFPDICNSNACRSSCMSLECQLCKNCLAPETRAVLVEAAKEHFRRGDCKRLFPPLMTQEQVYKGINIETYSPENQLLYRWFQGKCLLDASWC</sequence>
<dbReference type="SUPFAM" id="SSF56059">
    <property type="entry name" value="Glutathione synthetase ATP-binding domain-like"/>
    <property type="match status" value="1"/>
</dbReference>
<gene>
    <name evidence="2" type="ORF">PHYEVI_LOCUS4507</name>
</gene>
<dbReference type="InterPro" id="IPR004344">
    <property type="entry name" value="TTL/TTLL_fam"/>
</dbReference>
<reference evidence="2" key="1">
    <citation type="submission" date="2022-01" db="EMBL/GenBank/DDBJ databases">
        <authorList>
            <person name="King R."/>
        </authorList>
    </citation>
    <scope>NUCLEOTIDE SEQUENCE</scope>
</reference>
<keyword evidence="1" id="KW-0812">Transmembrane</keyword>
<dbReference type="Gene3D" id="3.30.470.20">
    <property type="entry name" value="ATP-grasp fold, B domain"/>
    <property type="match status" value="1"/>
</dbReference>
<accession>A0A9P0DKJ6</accession>
<evidence type="ECO:0000256" key="1">
    <source>
        <dbReference type="SAM" id="Phobius"/>
    </source>
</evidence>
<dbReference type="OrthoDB" id="202825at2759"/>